<proteinExistence type="predicted"/>
<evidence type="ECO:0000313" key="1">
    <source>
        <dbReference type="EMBL" id="CAB4965908.1"/>
    </source>
</evidence>
<sequence length="78" mass="8022">MPTPSSRHVARLIAHLAEVGATSATNRELAAVLGVTPRSIRYGIADALLLGLVGVERRAPVPGVDPSGRTITLAGAKQ</sequence>
<organism evidence="1">
    <name type="scientific">freshwater metagenome</name>
    <dbReference type="NCBI Taxonomy" id="449393"/>
    <lineage>
        <taxon>unclassified sequences</taxon>
        <taxon>metagenomes</taxon>
        <taxon>ecological metagenomes</taxon>
    </lineage>
</organism>
<name>A0A6J7LBV9_9ZZZZ</name>
<protein>
    <submittedName>
        <fullName evidence="1">Unannotated protein</fullName>
    </submittedName>
</protein>
<accession>A0A6J7LBV9</accession>
<reference evidence="1" key="1">
    <citation type="submission" date="2020-05" db="EMBL/GenBank/DDBJ databases">
        <authorList>
            <person name="Chiriac C."/>
            <person name="Salcher M."/>
            <person name="Ghai R."/>
            <person name="Kavagutti S V."/>
        </authorList>
    </citation>
    <scope>NUCLEOTIDE SEQUENCE</scope>
</reference>
<dbReference type="EMBL" id="CAFBNE010000116">
    <property type="protein sequence ID" value="CAB4965908.1"/>
    <property type="molecule type" value="Genomic_DNA"/>
</dbReference>
<gene>
    <name evidence="1" type="ORF">UFOPK3772_02729</name>
</gene>
<dbReference type="AlphaFoldDB" id="A0A6J7LBV9"/>